<name>W7UTU4_RUMFL</name>
<evidence type="ECO:0000313" key="2">
    <source>
        <dbReference type="EMBL" id="EWM52230.1"/>
    </source>
</evidence>
<organism evidence="2 3">
    <name type="scientific">Ruminococcus flavefaciens 007c</name>
    <dbReference type="NCBI Taxonomy" id="1341157"/>
    <lineage>
        <taxon>Bacteria</taxon>
        <taxon>Bacillati</taxon>
        <taxon>Bacillota</taxon>
        <taxon>Clostridia</taxon>
        <taxon>Eubacteriales</taxon>
        <taxon>Oscillospiraceae</taxon>
        <taxon>Ruminococcus</taxon>
    </lineage>
</organism>
<feature type="transmembrane region" description="Helical" evidence="1">
    <location>
        <begin position="40"/>
        <end position="59"/>
    </location>
</feature>
<keyword evidence="1" id="KW-0812">Transmembrane</keyword>
<evidence type="ECO:0000256" key="1">
    <source>
        <dbReference type="SAM" id="Phobius"/>
    </source>
</evidence>
<sequence>MLKNIFDSDELIVCRPNPELLEHIKSHNMKIDKIIKNTKWIALAFVIFMAVFWIGGDLAGWNSSLILVFGLLTIFGFPLIWALAAIWISRPSVKRRSDELCTMALEEMNIPDDNNEIELLFPKNIQEDFQLKKEYPFTNGIYLSYADSEALYIVDVIGTVRIPYSLMSPWTESDGKAKIRHWIHSGSPSLYSKNGVKKKSSLFSLIPFIGGFIPNHYLITYSYSVIRTVNAEYVLCIPSYELNNLSRR</sequence>
<dbReference type="AlphaFoldDB" id="W7UTU4"/>
<proteinExistence type="predicted"/>
<gene>
    <name evidence="2" type="ORF">RF007C_12830</name>
</gene>
<keyword evidence="1" id="KW-1133">Transmembrane helix</keyword>
<protein>
    <submittedName>
        <fullName evidence="2">Uncharacterized protein</fullName>
    </submittedName>
</protein>
<comment type="caution">
    <text evidence="2">The sequence shown here is derived from an EMBL/GenBank/DDBJ whole genome shotgun (WGS) entry which is preliminary data.</text>
</comment>
<dbReference type="PATRIC" id="fig|1341157.4.peg.2997"/>
<accession>W7UTU4</accession>
<dbReference type="RefSeq" id="WP_037301214.1">
    <property type="nucleotide sequence ID" value="NZ_ATAX01000036.1"/>
</dbReference>
<keyword evidence="3" id="KW-1185">Reference proteome</keyword>
<keyword evidence="1" id="KW-0472">Membrane</keyword>
<feature type="transmembrane region" description="Helical" evidence="1">
    <location>
        <begin position="65"/>
        <end position="88"/>
    </location>
</feature>
<dbReference type="Proteomes" id="UP000019365">
    <property type="component" value="Unassembled WGS sequence"/>
</dbReference>
<evidence type="ECO:0000313" key="3">
    <source>
        <dbReference type="Proteomes" id="UP000019365"/>
    </source>
</evidence>
<reference evidence="2 3" key="1">
    <citation type="journal article" date="2014" name="PLoS ONE">
        <title>Rumen cellulosomics: divergent fiber-degrading strategies revealed by comparative genome-wide analysis of six ruminococcal strains.</title>
        <authorList>
            <person name="Dassa B."/>
            <person name="Borovok I."/>
            <person name="Ruimy-Israeli V."/>
            <person name="Lamed R."/>
            <person name="Flint H.J."/>
            <person name="Duncan S.H."/>
            <person name="Henrissat B."/>
            <person name="Coutinho P."/>
            <person name="Morrison M."/>
            <person name="Mosoni P."/>
            <person name="Yeoman C.J."/>
            <person name="White B.A."/>
            <person name="Bayer E.A."/>
        </authorList>
    </citation>
    <scope>NUCLEOTIDE SEQUENCE [LARGE SCALE GENOMIC DNA]</scope>
    <source>
        <strain evidence="2 3">007c</strain>
    </source>
</reference>
<dbReference type="EMBL" id="ATAX01000036">
    <property type="protein sequence ID" value="EWM52230.1"/>
    <property type="molecule type" value="Genomic_DNA"/>
</dbReference>
<dbReference type="OrthoDB" id="1817968at2"/>